<evidence type="ECO:0000313" key="1">
    <source>
        <dbReference type="EMBL" id="MDT0691138.1"/>
    </source>
</evidence>
<dbReference type="RefSeq" id="WP_311686338.1">
    <property type="nucleotide sequence ID" value="NZ_JAVRHM010000020.1"/>
</dbReference>
<reference evidence="1 2" key="1">
    <citation type="submission" date="2023-09" db="EMBL/GenBank/DDBJ databases">
        <authorList>
            <person name="Rey-Velasco X."/>
        </authorList>
    </citation>
    <scope>NUCLEOTIDE SEQUENCE [LARGE SCALE GENOMIC DNA]</scope>
    <source>
        <strain evidence="1 2">F188</strain>
    </source>
</reference>
<dbReference type="Proteomes" id="UP001261624">
    <property type="component" value="Unassembled WGS sequence"/>
</dbReference>
<accession>A0ABU3E5G1</accession>
<sequence>MKINNINTYVGKTRVKFLLLMLVFGAISTSYGQSKNEVSFSLGGLFSKLDYEVLGQKNNMENGLKIGVGYFYYLSDSWSIGTGTELQYIEGSAYLSDIEDADTTTDMEGEEFEFRYRAEDFFENQYVYFLNIPLQVQYETKGITRFYAAGGFKAGFVIQSEYEAEASSLTTSGYYKQYDAELSDPKFAGFGDFGPMQTTKSKLGLKTNFIFNLETGVKFMLENDKALYMGLFVDYGLNNIRPEQDQQNLIAYNTEDPMNFINGSLLSSENNTDSTQYVEELNTLAFGLKIQYALQF</sequence>
<gene>
    <name evidence="1" type="ORF">RM549_15190</name>
</gene>
<organism evidence="1 2">
    <name type="scientific">Autumnicola patrickiae</name>
    <dbReference type="NCBI Taxonomy" id="3075591"/>
    <lineage>
        <taxon>Bacteria</taxon>
        <taxon>Pseudomonadati</taxon>
        <taxon>Bacteroidota</taxon>
        <taxon>Flavobacteriia</taxon>
        <taxon>Flavobacteriales</taxon>
        <taxon>Flavobacteriaceae</taxon>
        <taxon>Autumnicola</taxon>
    </lineage>
</organism>
<evidence type="ECO:0000313" key="2">
    <source>
        <dbReference type="Proteomes" id="UP001261624"/>
    </source>
</evidence>
<comment type="caution">
    <text evidence="1">The sequence shown here is derived from an EMBL/GenBank/DDBJ whole genome shotgun (WGS) entry which is preliminary data.</text>
</comment>
<dbReference type="EMBL" id="JAVRHM010000020">
    <property type="protein sequence ID" value="MDT0691138.1"/>
    <property type="molecule type" value="Genomic_DNA"/>
</dbReference>
<name>A0ABU3E5G1_9FLAO</name>
<protein>
    <submittedName>
        <fullName evidence="1">Outer membrane beta-barrel protein</fullName>
    </submittedName>
</protein>
<keyword evidence="2" id="KW-1185">Reference proteome</keyword>
<proteinExistence type="predicted"/>